<dbReference type="OrthoDB" id="5307821at2759"/>
<accession>A0A8H5AUB8</accession>
<keyword evidence="2" id="KW-0560">Oxidoreductase</keyword>
<name>A0A8H5AUB8_9AGAR</name>
<proteinExistence type="inferred from homology"/>
<evidence type="ECO:0000313" key="3">
    <source>
        <dbReference type="EMBL" id="KAF5311040.1"/>
    </source>
</evidence>
<evidence type="ECO:0000313" key="4">
    <source>
        <dbReference type="Proteomes" id="UP000567179"/>
    </source>
</evidence>
<dbReference type="PANTHER" id="PTHR43669:SF14">
    <property type="entry name" value="OXIDOREDUCTASE"/>
    <property type="match status" value="1"/>
</dbReference>
<keyword evidence="4" id="KW-1185">Reference proteome</keyword>
<dbReference type="InterPro" id="IPR002347">
    <property type="entry name" value="SDR_fam"/>
</dbReference>
<gene>
    <name evidence="3" type="ORF">D9619_008120</name>
</gene>
<comment type="similarity">
    <text evidence="1">Belongs to the short-chain dehydrogenases/reductases (SDR) family.</text>
</comment>
<organism evidence="3 4">
    <name type="scientific">Psilocybe cf. subviscida</name>
    <dbReference type="NCBI Taxonomy" id="2480587"/>
    <lineage>
        <taxon>Eukaryota</taxon>
        <taxon>Fungi</taxon>
        <taxon>Dikarya</taxon>
        <taxon>Basidiomycota</taxon>
        <taxon>Agaricomycotina</taxon>
        <taxon>Agaricomycetes</taxon>
        <taxon>Agaricomycetidae</taxon>
        <taxon>Agaricales</taxon>
        <taxon>Agaricineae</taxon>
        <taxon>Strophariaceae</taxon>
        <taxon>Psilocybe</taxon>
    </lineage>
</organism>
<dbReference type="CDD" id="cd05233">
    <property type="entry name" value="SDR_c"/>
    <property type="match status" value="1"/>
</dbReference>
<dbReference type="EMBL" id="JAACJJ010000057">
    <property type="protein sequence ID" value="KAF5311040.1"/>
    <property type="molecule type" value="Genomic_DNA"/>
</dbReference>
<evidence type="ECO:0000256" key="1">
    <source>
        <dbReference type="ARBA" id="ARBA00006484"/>
    </source>
</evidence>
<dbReference type="Gene3D" id="3.40.50.720">
    <property type="entry name" value="NAD(P)-binding Rossmann-like Domain"/>
    <property type="match status" value="1"/>
</dbReference>
<dbReference type="PANTHER" id="PTHR43669">
    <property type="entry name" value="5-KETO-D-GLUCONATE 5-REDUCTASE"/>
    <property type="match status" value="1"/>
</dbReference>
<comment type="caution">
    <text evidence="3">The sequence shown here is derived from an EMBL/GenBank/DDBJ whole genome shotgun (WGS) entry which is preliminary data.</text>
</comment>
<dbReference type="SUPFAM" id="SSF51735">
    <property type="entry name" value="NAD(P)-binding Rossmann-fold domains"/>
    <property type="match status" value="1"/>
</dbReference>
<protein>
    <submittedName>
        <fullName evidence="3">Uncharacterized protein</fullName>
    </submittedName>
</protein>
<dbReference type="Pfam" id="PF00106">
    <property type="entry name" value="adh_short"/>
    <property type="match status" value="1"/>
</dbReference>
<evidence type="ECO:0000256" key="2">
    <source>
        <dbReference type="ARBA" id="ARBA00023002"/>
    </source>
</evidence>
<dbReference type="AlphaFoldDB" id="A0A8H5AUB8"/>
<reference evidence="3 4" key="1">
    <citation type="journal article" date="2020" name="ISME J.">
        <title>Uncovering the hidden diversity of litter-decomposition mechanisms in mushroom-forming fungi.</title>
        <authorList>
            <person name="Floudas D."/>
            <person name="Bentzer J."/>
            <person name="Ahren D."/>
            <person name="Johansson T."/>
            <person name="Persson P."/>
            <person name="Tunlid A."/>
        </authorList>
    </citation>
    <scope>NUCLEOTIDE SEQUENCE [LARGE SCALE GENOMIC DNA]</scope>
    <source>
        <strain evidence="3 4">CBS 101986</strain>
    </source>
</reference>
<dbReference type="PRINTS" id="PR00081">
    <property type="entry name" value="GDHRDH"/>
</dbReference>
<dbReference type="InterPro" id="IPR036291">
    <property type="entry name" value="NAD(P)-bd_dom_sf"/>
</dbReference>
<dbReference type="GO" id="GO:0016491">
    <property type="term" value="F:oxidoreductase activity"/>
    <property type="evidence" value="ECO:0007669"/>
    <property type="project" value="UniProtKB-KW"/>
</dbReference>
<sequence>MTRSSKNDLGASPLTIHRYWPCANAFHGIDFLRARYSLTCATIMTLPFTLDQKIALITGAASGIGLATAKAFLDANVKGLLLVDLSEEALKKAVNGLAPEDQARCEVFVSDVSSLEQASYAQRAYERWGRLDVAVLNAGICLPRASILDTEVETWDKIMAVNGRGGESSEHLYPAPTQSIP</sequence>
<dbReference type="Proteomes" id="UP000567179">
    <property type="component" value="Unassembled WGS sequence"/>
</dbReference>